<keyword evidence="7 10" id="KW-1133">Transmembrane helix</keyword>
<keyword evidence="8 10" id="KW-0472">Membrane</keyword>
<dbReference type="GO" id="GO:0005886">
    <property type="term" value="C:plasma membrane"/>
    <property type="evidence" value="ECO:0007669"/>
    <property type="project" value="UniProtKB-SubCell"/>
</dbReference>
<dbReference type="HOGENOM" id="CLU_021079_0_0_5"/>
<evidence type="ECO:0000313" key="13">
    <source>
        <dbReference type="EMBL" id="EGD59615.1"/>
    </source>
</evidence>
<evidence type="ECO:0000256" key="4">
    <source>
        <dbReference type="ARBA" id="ARBA00022676"/>
    </source>
</evidence>
<dbReference type="OrthoDB" id="9776737at2"/>
<feature type="transmembrane region" description="Helical" evidence="10">
    <location>
        <begin position="257"/>
        <end position="279"/>
    </location>
</feature>
<name>F1Z711_9SPHN</name>
<feature type="transmembrane region" description="Helical" evidence="10">
    <location>
        <begin position="365"/>
        <end position="383"/>
    </location>
</feature>
<dbReference type="EMBL" id="AEWJ01000026">
    <property type="protein sequence ID" value="EGD59615.1"/>
    <property type="molecule type" value="Genomic_DNA"/>
</dbReference>
<dbReference type="InterPro" id="IPR032421">
    <property type="entry name" value="PMT_4TMC"/>
</dbReference>
<comment type="similarity">
    <text evidence="3 10">Belongs to the glycosyltransferase 39 family.</text>
</comment>
<feature type="transmembrane region" description="Helical" evidence="10">
    <location>
        <begin position="97"/>
        <end position="115"/>
    </location>
</feature>
<feature type="transmembrane region" description="Helical" evidence="10">
    <location>
        <begin position="135"/>
        <end position="156"/>
    </location>
</feature>
<dbReference type="InterPro" id="IPR027005">
    <property type="entry name" value="PMT-like"/>
</dbReference>
<dbReference type="EC" id="2.4.1.-" evidence="10"/>
<evidence type="ECO:0000256" key="3">
    <source>
        <dbReference type="ARBA" id="ARBA00007222"/>
    </source>
</evidence>
<dbReference type="Pfam" id="PF02366">
    <property type="entry name" value="PMT"/>
    <property type="match status" value="1"/>
</dbReference>
<dbReference type="GO" id="GO:0004169">
    <property type="term" value="F:dolichyl-phosphate-mannose-protein mannosyltransferase activity"/>
    <property type="evidence" value="ECO:0007669"/>
    <property type="project" value="UniProtKB-UniRule"/>
</dbReference>
<dbReference type="STRING" id="983920.Y88_2659"/>
<feature type="domain" description="Protein O-mannosyl-transferase C-terminal four TM" evidence="12">
    <location>
        <begin position="287"/>
        <end position="459"/>
    </location>
</feature>
<feature type="transmembrane region" description="Helical" evidence="10">
    <location>
        <begin position="23"/>
        <end position="44"/>
    </location>
</feature>
<keyword evidence="6 10" id="KW-0812">Transmembrane</keyword>
<dbReference type="eggNOG" id="COG4346">
    <property type="taxonomic scope" value="Bacteria"/>
</dbReference>
<dbReference type="AlphaFoldDB" id="F1Z711"/>
<evidence type="ECO:0000256" key="7">
    <source>
        <dbReference type="ARBA" id="ARBA00022989"/>
    </source>
</evidence>
<evidence type="ECO:0000256" key="10">
    <source>
        <dbReference type="RuleBase" id="RU367007"/>
    </source>
</evidence>
<dbReference type="PANTHER" id="PTHR10050">
    <property type="entry name" value="DOLICHYL-PHOSPHATE-MANNOSE--PROTEIN MANNOSYLTRANSFERASE"/>
    <property type="match status" value="1"/>
</dbReference>
<keyword evidence="10" id="KW-1003">Cell membrane</keyword>
<comment type="caution">
    <text evidence="13">The sequence shown here is derived from an EMBL/GenBank/DDBJ whole genome shotgun (WGS) entry which is preliminary data.</text>
</comment>
<dbReference type="GO" id="GO:0012505">
    <property type="term" value="C:endomembrane system"/>
    <property type="evidence" value="ECO:0007669"/>
    <property type="project" value="UniProtKB-SubCell"/>
</dbReference>
<keyword evidence="4 10" id="KW-0328">Glycosyltransferase</keyword>
<dbReference type="RefSeq" id="WP_008070322.1">
    <property type="nucleotide sequence ID" value="NZ_AQWK01000003.1"/>
</dbReference>
<feature type="transmembrane region" description="Helical" evidence="10">
    <location>
        <begin position="390"/>
        <end position="413"/>
    </location>
</feature>
<gene>
    <name evidence="13" type="ORF">Y88_2659</name>
</gene>
<keyword evidence="14" id="KW-1185">Reference proteome</keyword>
<protein>
    <recommendedName>
        <fullName evidence="9 10">Polyprenol-phosphate-mannose--protein mannosyltransferase</fullName>
        <ecNumber evidence="10">2.4.1.-</ecNumber>
    </recommendedName>
</protein>
<evidence type="ECO:0000256" key="6">
    <source>
        <dbReference type="ARBA" id="ARBA00022692"/>
    </source>
</evidence>
<feature type="domain" description="ArnT-like N-terminal" evidence="11">
    <location>
        <begin position="109"/>
        <end position="241"/>
    </location>
</feature>
<keyword evidence="5 10" id="KW-0808">Transferase</keyword>
<dbReference type="InterPro" id="IPR003342">
    <property type="entry name" value="ArnT-like_N"/>
</dbReference>
<proteinExistence type="inferred from homology"/>
<accession>F1Z711</accession>
<feature type="transmembrane region" description="Helical" evidence="10">
    <location>
        <begin position="336"/>
        <end position="353"/>
    </location>
</feature>
<comment type="function">
    <text evidence="10">Protein O-mannosyltransferase that catalyzes the transfer of a single mannose residue from a polyprenol phospho-mannosyl lipidic donor to the hydroxyl group of selected serine and threonine residues in acceptor proteins.</text>
</comment>
<evidence type="ECO:0000313" key="14">
    <source>
        <dbReference type="Proteomes" id="UP000004728"/>
    </source>
</evidence>
<evidence type="ECO:0000259" key="11">
    <source>
        <dbReference type="Pfam" id="PF02366"/>
    </source>
</evidence>
<organism evidence="13 14">
    <name type="scientific">Novosphingobium nitrogenifigens DSM 19370</name>
    <dbReference type="NCBI Taxonomy" id="983920"/>
    <lineage>
        <taxon>Bacteria</taxon>
        <taxon>Pseudomonadati</taxon>
        <taxon>Pseudomonadota</taxon>
        <taxon>Alphaproteobacteria</taxon>
        <taxon>Sphingomonadales</taxon>
        <taxon>Sphingomonadaceae</taxon>
        <taxon>Novosphingobium</taxon>
    </lineage>
</organism>
<dbReference type="InParanoid" id="F1Z711"/>
<evidence type="ECO:0000256" key="2">
    <source>
        <dbReference type="ARBA" id="ARBA00004922"/>
    </source>
</evidence>
<sequence length="460" mass="51756">MATPAFLAAPVRATRDLLTRRDPLIPTLLIVGAFFFLGLCRLAIPSKMMFDEIHYVPAARRLIELTKRLNPEHPLLGKEMIAIGIRLFGDHPFGWRFPNLVLGTAGLFAGARAMWWLSGSRRVSLLFATFLATDFIWFVLSRIAMLDMAMASMLALAMWQWALSARAQWAARRGGRIHLILAGLFFGLSLGGKWNGAPLMVLPGLLFAWQRAVALDLVPMQRPASVPAALAQAGRALPRWLLATRAGPVRGVSLLEAALWLGLWPLVVYLATFAPAFFYKVQPMTFSGLIPWQRYMLQLQDSVVKPHHYMSRWWQWVFNLRPIWFLYEPVDGAQRGILMLGNPFTMLAGLPALGWCGWKAWRGEAVPALVFVLYVLSLIFWAINGKPVQFYYHYELAASFLMAALALVLGTWWDNGLKWPAKTALVLTVIVSIGFYPIISAGPLPGKKGYVDYMWLKSWR</sequence>
<feature type="transmembrane region" description="Helical" evidence="10">
    <location>
        <begin position="419"/>
        <end position="439"/>
    </location>
</feature>
<evidence type="ECO:0000256" key="1">
    <source>
        <dbReference type="ARBA" id="ARBA00004127"/>
    </source>
</evidence>
<evidence type="ECO:0000256" key="5">
    <source>
        <dbReference type="ARBA" id="ARBA00022679"/>
    </source>
</evidence>
<comment type="subcellular location">
    <subcellularLocation>
        <location evidence="10">Cell membrane</location>
    </subcellularLocation>
    <subcellularLocation>
        <location evidence="1">Endomembrane system</location>
        <topology evidence="1">Multi-pass membrane protein</topology>
    </subcellularLocation>
</comment>
<evidence type="ECO:0000256" key="8">
    <source>
        <dbReference type="ARBA" id="ARBA00023136"/>
    </source>
</evidence>
<dbReference type="UniPathway" id="UPA00378"/>
<comment type="pathway">
    <text evidence="2 10">Protein modification; protein glycosylation.</text>
</comment>
<dbReference type="PANTHER" id="PTHR10050:SF46">
    <property type="entry name" value="PROTEIN O-MANNOSYL-TRANSFERASE 2"/>
    <property type="match status" value="1"/>
</dbReference>
<reference evidence="13 14" key="1">
    <citation type="journal article" date="2012" name="J. Bacteriol.">
        <title>Draft Genome Sequence of Novosphingobium nitrogenifigens Y88T.</title>
        <authorList>
            <person name="Strabala T.J."/>
            <person name="Macdonald L."/>
            <person name="Liu V."/>
            <person name="Smit A.M."/>
        </authorList>
    </citation>
    <scope>NUCLEOTIDE SEQUENCE [LARGE SCALE GENOMIC DNA]</scope>
    <source>
        <strain evidence="13 14">DSM 19370</strain>
    </source>
</reference>
<evidence type="ECO:0000256" key="9">
    <source>
        <dbReference type="ARBA" id="ARBA00093617"/>
    </source>
</evidence>
<evidence type="ECO:0000259" key="12">
    <source>
        <dbReference type="Pfam" id="PF16192"/>
    </source>
</evidence>
<dbReference type="Proteomes" id="UP000004728">
    <property type="component" value="Unassembled WGS sequence"/>
</dbReference>
<dbReference type="Pfam" id="PF16192">
    <property type="entry name" value="PMT_4TMC"/>
    <property type="match status" value="1"/>
</dbReference>
<feature type="transmembrane region" description="Helical" evidence="10">
    <location>
        <begin position="177"/>
        <end position="196"/>
    </location>
</feature>